<dbReference type="GO" id="GO:0034657">
    <property type="term" value="C:GID complex"/>
    <property type="evidence" value="ECO:0007669"/>
    <property type="project" value="TreeGrafter"/>
</dbReference>
<comment type="function">
    <text evidence="1">Involved in the proteasome-dependent degradation of fructose-1,6-bisphosphatase.</text>
</comment>
<dbReference type="FunFam" id="3.30.40.10:FF:000143">
    <property type="entry name" value="Regulator of gluconeogenesis Rmd5"/>
    <property type="match status" value="1"/>
</dbReference>
<dbReference type="InterPro" id="IPR044063">
    <property type="entry name" value="ZF_RING_GID"/>
</dbReference>
<keyword evidence="6" id="KW-0862">Zinc</keyword>
<dbReference type="GO" id="GO:0061630">
    <property type="term" value="F:ubiquitin protein ligase activity"/>
    <property type="evidence" value="ECO:0007669"/>
    <property type="project" value="InterPro"/>
</dbReference>
<evidence type="ECO:0000313" key="14">
    <source>
        <dbReference type="EMBL" id="ROW07745.1"/>
    </source>
</evidence>
<dbReference type="InterPro" id="IPR027370">
    <property type="entry name" value="Znf-RING_euk"/>
</dbReference>
<dbReference type="InterPro" id="IPR024964">
    <property type="entry name" value="CTLH/CRA"/>
</dbReference>
<name>A0A423WW81_9PEZI</name>
<dbReference type="InterPro" id="IPR013083">
    <property type="entry name" value="Znf_RING/FYVE/PHD"/>
</dbReference>
<dbReference type="SMART" id="SM00668">
    <property type="entry name" value="CTLH"/>
    <property type="match status" value="1"/>
</dbReference>
<dbReference type="OrthoDB" id="1933281at2759"/>
<dbReference type="SUPFAM" id="SSF57850">
    <property type="entry name" value="RING/U-box"/>
    <property type="match status" value="1"/>
</dbReference>
<dbReference type="Gene3D" id="3.30.40.10">
    <property type="entry name" value="Zinc/RING finger domain, C3HC4 (zinc finger)"/>
    <property type="match status" value="1"/>
</dbReference>
<keyword evidence="15" id="KW-1185">Reference proteome</keyword>
<sequence length="488" mass="54425">MAYKQDEADIPALLKELDRLANNTSSRLTAAVNDVDKIIDILIQARGQIADSPDPHTASLTLTRLQNPVSEGFDAINEDLRKVDKVRKNYGKVLDKNFPLKSLPTDDDAMAKHPELINRAIAMHLLREGQFNVASTFIQETQAAHQLQEQEPPHEGARDSSSSSRTHHFEPMLQQQSQQPTYDTDMDADHSDEDDDNNTIPNEDSQDPGDAGYEGGDDGPMTEVRTLQSQELQEKFATMYQILSELKNRNLLPAITWAHRNRNELDIRGSDLEFELCKRQYIHLVQRASGEDEDEDPLALEGAMQYAQVNFPRFSDRHAKEIAQLASALVYQSNLPDSPYADLFAEAAGGSGNDGGFDDIASSFTREFCSLLGLSAESPLYVAATAGAISLPRLMKYVEQMTQARASWTTADELAFDTPLPSSMVYHSIFVCPVSKEQTTDKNPPMMLPCGHVLAKESLKNLVKSHQRYKCPYCPVEGILREARQIIL</sequence>
<feature type="compositionally biased region" description="Polar residues" evidence="11">
    <location>
        <begin position="173"/>
        <end position="182"/>
    </location>
</feature>
<dbReference type="InterPro" id="IPR013144">
    <property type="entry name" value="CRA_dom"/>
</dbReference>
<evidence type="ECO:0000256" key="7">
    <source>
        <dbReference type="ARBA" id="ARBA00061136"/>
    </source>
</evidence>
<dbReference type="InterPro" id="IPR037683">
    <property type="entry name" value="Rmd5_dRing"/>
</dbReference>
<dbReference type="GO" id="GO:0008270">
    <property type="term" value="F:zinc ion binding"/>
    <property type="evidence" value="ECO:0007669"/>
    <property type="project" value="UniProtKB-KW"/>
</dbReference>
<dbReference type="EMBL" id="LKEA01000007">
    <property type="protein sequence ID" value="ROW07745.1"/>
    <property type="molecule type" value="Genomic_DNA"/>
</dbReference>
<dbReference type="GO" id="GO:0005634">
    <property type="term" value="C:nucleus"/>
    <property type="evidence" value="ECO:0007669"/>
    <property type="project" value="TreeGrafter"/>
</dbReference>
<dbReference type="Pfam" id="PF13445">
    <property type="entry name" value="zf-RING_UBOX"/>
    <property type="match status" value="1"/>
</dbReference>
<dbReference type="InterPro" id="IPR006595">
    <property type="entry name" value="CTLH_C"/>
</dbReference>
<dbReference type="PANTHER" id="PTHR12170">
    <property type="entry name" value="MACROPHAGE ERYTHROBLAST ATTACHER-RELATED"/>
    <property type="match status" value="1"/>
</dbReference>
<comment type="similarity">
    <text evidence="7">Belongs to the RMD5/GID2 family.</text>
</comment>
<evidence type="ECO:0000256" key="10">
    <source>
        <dbReference type="PROSITE-ProRule" id="PRU01215"/>
    </source>
</evidence>
<dbReference type="InterPro" id="IPR045098">
    <property type="entry name" value="Fyv10_fam"/>
</dbReference>
<evidence type="ECO:0000256" key="11">
    <source>
        <dbReference type="SAM" id="MobiDB-lite"/>
    </source>
</evidence>
<dbReference type="InterPro" id="IPR006594">
    <property type="entry name" value="LisH"/>
</dbReference>
<dbReference type="STRING" id="356882.A0A423WW81"/>
<feature type="compositionally biased region" description="Acidic residues" evidence="11">
    <location>
        <begin position="184"/>
        <end position="197"/>
    </location>
</feature>
<evidence type="ECO:0000256" key="3">
    <source>
        <dbReference type="ARBA" id="ARBA00022490"/>
    </source>
</evidence>
<feature type="zinc finger region" description="RING-Gid-type" evidence="10">
    <location>
        <begin position="432"/>
        <end position="474"/>
    </location>
</feature>
<dbReference type="Proteomes" id="UP000283895">
    <property type="component" value="Unassembled WGS sequence"/>
</dbReference>
<keyword evidence="3" id="KW-0963">Cytoplasm</keyword>
<dbReference type="SMART" id="SM00757">
    <property type="entry name" value="CRA"/>
    <property type="match status" value="1"/>
</dbReference>
<dbReference type="PANTHER" id="PTHR12170:SF3">
    <property type="entry name" value="GH10162P"/>
    <property type="match status" value="1"/>
</dbReference>
<evidence type="ECO:0000256" key="2">
    <source>
        <dbReference type="ARBA" id="ARBA00004496"/>
    </source>
</evidence>
<feature type="domain" description="CTLH" evidence="12">
    <location>
        <begin position="235"/>
        <end position="292"/>
    </location>
</feature>
<dbReference type="PROSITE" id="PS51867">
    <property type="entry name" value="ZF_RING_GID"/>
    <property type="match status" value="1"/>
</dbReference>
<dbReference type="AlphaFoldDB" id="A0A423WW81"/>
<feature type="domain" description="RING-Gid-type" evidence="13">
    <location>
        <begin position="432"/>
        <end position="474"/>
    </location>
</feature>
<dbReference type="GO" id="GO:0005737">
    <property type="term" value="C:cytoplasm"/>
    <property type="evidence" value="ECO:0007669"/>
    <property type="project" value="UniProtKB-SubCell"/>
</dbReference>
<accession>A0A423WW81</accession>
<dbReference type="GO" id="GO:0043161">
    <property type="term" value="P:proteasome-mediated ubiquitin-dependent protein catabolic process"/>
    <property type="evidence" value="ECO:0007669"/>
    <property type="project" value="InterPro"/>
</dbReference>
<evidence type="ECO:0000313" key="15">
    <source>
        <dbReference type="Proteomes" id="UP000283895"/>
    </source>
</evidence>
<comment type="caution">
    <text evidence="14">The sequence shown here is derived from an EMBL/GenBank/DDBJ whole genome shotgun (WGS) entry which is preliminary data.</text>
</comment>
<evidence type="ECO:0000256" key="1">
    <source>
        <dbReference type="ARBA" id="ARBA00002343"/>
    </source>
</evidence>
<dbReference type="PROSITE" id="PS50896">
    <property type="entry name" value="LISH"/>
    <property type="match status" value="1"/>
</dbReference>
<evidence type="ECO:0000256" key="5">
    <source>
        <dbReference type="ARBA" id="ARBA00022771"/>
    </source>
</evidence>
<evidence type="ECO:0000259" key="13">
    <source>
        <dbReference type="PROSITE" id="PS51867"/>
    </source>
</evidence>
<dbReference type="Pfam" id="PF10607">
    <property type="entry name" value="CTLH"/>
    <property type="match status" value="1"/>
</dbReference>
<keyword evidence="5 10" id="KW-0863">Zinc-finger</keyword>
<dbReference type="PROSITE" id="PS50897">
    <property type="entry name" value="CTLH"/>
    <property type="match status" value="1"/>
</dbReference>
<keyword evidence="4" id="KW-0479">Metal-binding</keyword>
<gene>
    <name evidence="14" type="ORF">VMCG_03639</name>
</gene>
<evidence type="ECO:0000259" key="12">
    <source>
        <dbReference type="PROSITE" id="PS50897"/>
    </source>
</evidence>
<evidence type="ECO:0000256" key="8">
    <source>
        <dbReference type="ARBA" id="ARBA00075398"/>
    </source>
</evidence>
<proteinExistence type="inferred from homology"/>
<protein>
    <recommendedName>
        <fullName evidence="9">GID complex catalytic subunit 2</fullName>
    </recommendedName>
    <alternativeName>
        <fullName evidence="8">Glucose-induced degradation protein 2</fullName>
    </alternativeName>
</protein>
<evidence type="ECO:0000256" key="9">
    <source>
        <dbReference type="ARBA" id="ARBA00080744"/>
    </source>
</evidence>
<feature type="region of interest" description="Disordered" evidence="11">
    <location>
        <begin position="142"/>
        <end position="222"/>
    </location>
</feature>
<evidence type="ECO:0000256" key="4">
    <source>
        <dbReference type="ARBA" id="ARBA00022723"/>
    </source>
</evidence>
<reference evidence="14 15" key="1">
    <citation type="submission" date="2015-09" db="EMBL/GenBank/DDBJ databases">
        <title>Host preference determinants of Valsa canker pathogens revealed by comparative genomics.</title>
        <authorList>
            <person name="Yin Z."/>
            <person name="Huang L."/>
        </authorList>
    </citation>
    <scope>NUCLEOTIDE SEQUENCE [LARGE SCALE GENOMIC DNA]</scope>
    <source>
        <strain evidence="14 15">03-1</strain>
    </source>
</reference>
<organism evidence="14 15">
    <name type="scientific">Cytospora schulzeri</name>
    <dbReference type="NCBI Taxonomy" id="448051"/>
    <lineage>
        <taxon>Eukaryota</taxon>
        <taxon>Fungi</taxon>
        <taxon>Dikarya</taxon>
        <taxon>Ascomycota</taxon>
        <taxon>Pezizomycotina</taxon>
        <taxon>Sordariomycetes</taxon>
        <taxon>Sordariomycetidae</taxon>
        <taxon>Diaporthales</taxon>
        <taxon>Cytosporaceae</taxon>
        <taxon>Cytospora</taxon>
    </lineage>
</organism>
<comment type="subcellular location">
    <subcellularLocation>
        <location evidence="2">Cytoplasm</location>
    </subcellularLocation>
</comment>
<dbReference type="CDD" id="cd16652">
    <property type="entry name" value="dRING_Rmd5p-like"/>
    <property type="match status" value="1"/>
</dbReference>
<evidence type="ECO:0000256" key="6">
    <source>
        <dbReference type="ARBA" id="ARBA00022833"/>
    </source>
</evidence>